<accession>A0ACA9RTR8</accession>
<evidence type="ECO:0000313" key="2">
    <source>
        <dbReference type="Proteomes" id="UP000789920"/>
    </source>
</evidence>
<keyword evidence="2" id="KW-1185">Reference proteome</keyword>
<protein>
    <submittedName>
        <fullName evidence="1">10_t:CDS:1</fullName>
    </submittedName>
</protein>
<proteinExistence type="predicted"/>
<sequence length="243" mass="27545">RKQKVPNLEIFNLGVTSVYVDVAIPKNMAEKLLAFYNNALMQKSVGINGDTFFSAMRLIPIDQSGEPYYRFFIGFQYPTILDSKGPNSNLVDDDDPESVMKHTISRIKQLRPPCELTDLMVDIFSLVPTSDPGEKYPFRVYNAPRRRPLRDIDPSSVPPWKNDRIILLGDAAHAMNPILGLGANNAIQDADLLTKELLNYAYKNDDLFACIRRYNEQMRARSSKDVQSSRNTALRQNVPIGTF</sequence>
<dbReference type="Proteomes" id="UP000789920">
    <property type="component" value="Unassembled WGS sequence"/>
</dbReference>
<organism evidence="1 2">
    <name type="scientific">Racocetra persica</name>
    <dbReference type="NCBI Taxonomy" id="160502"/>
    <lineage>
        <taxon>Eukaryota</taxon>
        <taxon>Fungi</taxon>
        <taxon>Fungi incertae sedis</taxon>
        <taxon>Mucoromycota</taxon>
        <taxon>Glomeromycotina</taxon>
        <taxon>Glomeromycetes</taxon>
        <taxon>Diversisporales</taxon>
        <taxon>Gigasporaceae</taxon>
        <taxon>Racocetra</taxon>
    </lineage>
</organism>
<feature type="non-terminal residue" evidence="1">
    <location>
        <position position="243"/>
    </location>
</feature>
<evidence type="ECO:0000313" key="1">
    <source>
        <dbReference type="EMBL" id="CAG8810845.1"/>
    </source>
</evidence>
<gene>
    <name evidence="1" type="ORF">RPERSI_LOCUS23172</name>
</gene>
<dbReference type="EMBL" id="CAJVQC010071696">
    <property type="protein sequence ID" value="CAG8810845.1"/>
    <property type="molecule type" value="Genomic_DNA"/>
</dbReference>
<feature type="non-terminal residue" evidence="1">
    <location>
        <position position="1"/>
    </location>
</feature>
<comment type="caution">
    <text evidence="1">The sequence shown here is derived from an EMBL/GenBank/DDBJ whole genome shotgun (WGS) entry which is preliminary data.</text>
</comment>
<name>A0ACA9RTR8_9GLOM</name>
<reference evidence="1" key="1">
    <citation type="submission" date="2021-06" db="EMBL/GenBank/DDBJ databases">
        <authorList>
            <person name="Kallberg Y."/>
            <person name="Tangrot J."/>
            <person name="Rosling A."/>
        </authorList>
    </citation>
    <scope>NUCLEOTIDE SEQUENCE</scope>
    <source>
        <strain evidence="1">MA461A</strain>
    </source>
</reference>